<keyword evidence="4 7" id="KW-0812">Transmembrane</keyword>
<evidence type="ECO:0000256" key="6">
    <source>
        <dbReference type="ARBA" id="ARBA00023136"/>
    </source>
</evidence>
<feature type="domain" description="Glycine transporter" evidence="8">
    <location>
        <begin position="91"/>
        <end position="163"/>
    </location>
</feature>
<keyword evidence="5 7" id="KW-1133">Transmembrane helix</keyword>
<dbReference type="PANTHER" id="PTHR30506:SF3">
    <property type="entry name" value="UPF0126 INNER MEMBRANE PROTEIN YADS-RELATED"/>
    <property type="match status" value="1"/>
</dbReference>
<keyword evidence="3" id="KW-1003">Cell membrane</keyword>
<keyword evidence="10" id="KW-1185">Reference proteome</keyword>
<protein>
    <submittedName>
        <fullName evidence="9">TRIC cation channel family protein</fullName>
    </submittedName>
</protein>
<evidence type="ECO:0000256" key="1">
    <source>
        <dbReference type="ARBA" id="ARBA00004651"/>
    </source>
</evidence>
<comment type="subcellular location">
    <subcellularLocation>
        <location evidence="1">Cell membrane</location>
        <topology evidence="1">Multi-pass membrane protein</topology>
    </subcellularLocation>
</comment>
<feature type="transmembrane region" description="Helical" evidence="7">
    <location>
        <begin position="118"/>
        <end position="137"/>
    </location>
</feature>
<feature type="transmembrane region" description="Helical" evidence="7">
    <location>
        <begin position="30"/>
        <end position="50"/>
    </location>
</feature>
<name>A0AAW9NUF9_9BACL</name>
<proteinExistence type="inferred from homology"/>
<dbReference type="RefSeq" id="WP_326122953.1">
    <property type="nucleotide sequence ID" value="NZ_JARSFG010000011.1"/>
</dbReference>
<feature type="transmembrane region" description="Helical" evidence="7">
    <location>
        <begin position="6"/>
        <end position="23"/>
    </location>
</feature>
<gene>
    <name evidence="9" type="ORF">P9B03_08080</name>
</gene>
<evidence type="ECO:0000256" key="7">
    <source>
        <dbReference type="SAM" id="Phobius"/>
    </source>
</evidence>
<comment type="similarity">
    <text evidence="2">Belongs to the UPF0126 family.</text>
</comment>
<evidence type="ECO:0000256" key="4">
    <source>
        <dbReference type="ARBA" id="ARBA00022692"/>
    </source>
</evidence>
<accession>A0AAW9NUF9</accession>
<dbReference type="InterPro" id="IPR005115">
    <property type="entry name" value="Gly_transporter"/>
</dbReference>
<feature type="transmembrane region" description="Helical" evidence="7">
    <location>
        <begin position="62"/>
        <end position="81"/>
    </location>
</feature>
<dbReference type="PANTHER" id="PTHR30506">
    <property type="entry name" value="INNER MEMBRANE PROTEIN"/>
    <property type="match status" value="1"/>
</dbReference>
<dbReference type="Pfam" id="PF03458">
    <property type="entry name" value="Gly_transporter"/>
    <property type="match status" value="2"/>
</dbReference>
<feature type="domain" description="Glycine transporter" evidence="8">
    <location>
        <begin position="5"/>
        <end position="76"/>
    </location>
</feature>
<dbReference type="Proteomes" id="UP001344888">
    <property type="component" value="Unassembled WGS sequence"/>
</dbReference>
<reference evidence="9 10" key="1">
    <citation type="submission" date="2023-03" db="EMBL/GenBank/DDBJ databases">
        <title>Bacillus Genome Sequencing.</title>
        <authorList>
            <person name="Dunlap C."/>
        </authorList>
    </citation>
    <scope>NUCLEOTIDE SEQUENCE [LARGE SCALE GENOMIC DNA]</scope>
    <source>
        <strain evidence="9 10">B-59205</strain>
    </source>
</reference>
<evidence type="ECO:0000259" key="8">
    <source>
        <dbReference type="Pfam" id="PF03458"/>
    </source>
</evidence>
<evidence type="ECO:0000313" key="10">
    <source>
        <dbReference type="Proteomes" id="UP001344888"/>
    </source>
</evidence>
<feature type="transmembrane region" description="Helical" evidence="7">
    <location>
        <begin position="88"/>
        <end position="106"/>
    </location>
</feature>
<evidence type="ECO:0000256" key="3">
    <source>
        <dbReference type="ARBA" id="ARBA00022475"/>
    </source>
</evidence>
<keyword evidence="6 7" id="KW-0472">Membrane</keyword>
<dbReference type="EMBL" id="JARSFG010000011">
    <property type="protein sequence ID" value="MEC1178436.1"/>
    <property type="molecule type" value="Genomic_DNA"/>
</dbReference>
<organism evidence="9 10">
    <name type="scientific">Metasolibacillus meyeri</name>
    <dbReference type="NCBI Taxonomy" id="1071052"/>
    <lineage>
        <taxon>Bacteria</taxon>
        <taxon>Bacillati</taxon>
        <taxon>Bacillota</taxon>
        <taxon>Bacilli</taxon>
        <taxon>Bacillales</taxon>
        <taxon>Caryophanaceae</taxon>
        <taxon>Metasolibacillus</taxon>
    </lineage>
</organism>
<comment type="caution">
    <text evidence="9">The sequence shown here is derived from an EMBL/GenBank/DDBJ whole genome shotgun (WGS) entry which is preliminary data.</text>
</comment>
<dbReference type="AlphaFoldDB" id="A0AAW9NUF9"/>
<evidence type="ECO:0000256" key="5">
    <source>
        <dbReference type="ARBA" id="ARBA00022989"/>
    </source>
</evidence>
<sequence>MSWIVLHFIGIISYSATGAFVALEARFSFIGVYALGFITAFGGGLIRNLIIGVPATELWEHSAIFTVFITLTIIILIPLKWIDHWRRWGLFFDSIGLASFALQGAMLASEAFSNDLGLMILAALFTGVGGGLIRDTIAGRKPLALKEEIHAILTILCAIPIWFGWSSPLELTLIVLIVIAIRMSAIHYKWRLPLPCHYDENSRSQIPLNLVVLFKKAVRKSSSKNGK</sequence>
<evidence type="ECO:0000256" key="2">
    <source>
        <dbReference type="ARBA" id="ARBA00008193"/>
    </source>
</evidence>
<evidence type="ECO:0000313" key="9">
    <source>
        <dbReference type="EMBL" id="MEC1178436.1"/>
    </source>
</evidence>
<dbReference type="GO" id="GO:0005886">
    <property type="term" value="C:plasma membrane"/>
    <property type="evidence" value="ECO:0007669"/>
    <property type="project" value="UniProtKB-SubCell"/>
</dbReference>